<dbReference type="KEGG" id="tim:GMBLW1_24490"/>
<evidence type="ECO:0000313" key="2">
    <source>
        <dbReference type="EMBL" id="VIP01511.1"/>
    </source>
</evidence>
<dbReference type="Proteomes" id="UP000464378">
    <property type="component" value="Chromosome"/>
</dbReference>
<name>A0A6C2YJQ0_9BACT</name>
<proteinExistence type="predicted"/>
<dbReference type="EMBL" id="LR593887">
    <property type="protein sequence ID" value="VTR98625.1"/>
    <property type="molecule type" value="Genomic_DNA"/>
</dbReference>
<dbReference type="RefSeq" id="WP_162656707.1">
    <property type="nucleotide sequence ID" value="NZ_LR593887.1"/>
</dbReference>
<gene>
    <name evidence="2" type="ORF">GMBLW1_24490</name>
</gene>
<evidence type="ECO:0000256" key="1">
    <source>
        <dbReference type="SAM" id="MobiDB-lite"/>
    </source>
</evidence>
<dbReference type="InParanoid" id="A0A6C2YJQ0"/>
<dbReference type="PROSITE" id="PS51257">
    <property type="entry name" value="PROKAR_LIPOPROTEIN"/>
    <property type="match status" value="1"/>
</dbReference>
<protein>
    <recommendedName>
        <fullName evidence="4">Lipoprotein</fullName>
    </recommendedName>
</protein>
<dbReference type="AlphaFoldDB" id="A0A6C2YJQ0"/>
<sequence>MRKWMFAGGWLACAAALLGCGTTNKRVMEPTVVEEFQVAPADGERWNKPTEYPEMKQSKLKDGGPQLPNSSGVGGPQFNRPGGR</sequence>
<evidence type="ECO:0000313" key="3">
    <source>
        <dbReference type="Proteomes" id="UP000464378"/>
    </source>
</evidence>
<accession>A0A6C2YJQ0</accession>
<keyword evidence="3" id="KW-1185">Reference proteome</keyword>
<reference evidence="2" key="1">
    <citation type="submission" date="2019-04" db="EMBL/GenBank/DDBJ databases">
        <authorList>
            <consortium name="Science for Life Laboratories"/>
        </authorList>
    </citation>
    <scope>NUCLEOTIDE SEQUENCE</scope>
    <source>
        <strain evidence="2">MBLW1</strain>
    </source>
</reference>
<organism evidence="2">
    <name type="scientific">Tuwongella immobilis</name>
    <dbReference type="NCBI Taxonomy" id="692036"/>
    <lineage>
        <taxon>Bacteria</taxon>
        <taxon>Pseudomonadati</taxon>
        <taxon>Planctomycetota</taxon>
        <taxon>Planctomycetia</taxon>
        <taxon>Gemmatales</taxon>
        <taxon>Gemmataceae</taxon>
        <taxon>Tuwongella</taxon>
    </lineage>
</organism>
<dbReference type="EMBL" id="LR586016">
    <property type="protein sequence ID" value="VIP01511.1"/>
    <property type="molecule type" value="Genomic_DNA"/>
</dbReference>
<feature type="region of interest" description="Disordered" evidence="1">
    <location>
        <begin position="42"/>
        <end position="84"/>
    </location>
</feature>
<feature type="compositionally biased region" description="Basic and acidic residues" evidence="1">
    <location>
        <begin position="42"/>
        <end position="62"/>
    </location>
</feature>
<evidence type="ECO:0008006" key="4">
    <source>
        <dbReference type="Google" id="ProtNLM"/>
    </source>
</evidence>